<dbReference type="SUPFAM" id="SSF55469">
    <property type="entry name" value="FMN-dependent nitroreductase-like"/>
    <property type="match status" value="1"/>
</dbReference>
<evidence type="ECO:0000313" key="3">
    <source>
        <dbReference type="Proteomes" id="UP000475385"/>
    </source>
</evidence>
<organism evidence="2 3">
    <name type="scientific">Falsiroseomonas algicola</name>
    <dbReference type="NCBI Taxonomy" id="2716930"/>
    <lineage>
        <taxon>Bacteria</taxon>
        <taxon>Pseudomonadati</taxon>
        <taxon>Pseudomonadota</taxon>
        <taxon>Alphaproteobacteria</taxon>
        <taxon>Acetobacterales</taxon>
        <taxon>Roseomonadaceae</taxon>
        <taxon>Falsiroseomonas</taxon>
    </lineage>
</organism>
<gene>
    <name evidence="2" type="ORF">G3576_14710</name>
</gene>
<dbReference type="EMBL" id="JAAIKB010000005">
    <property type="protein sequence ID" value="NGM21272.1"/>
    <property type="molecule type" value="Genomic_DNA"/>
</dbReference>
<keyword evidence="1" id="KW-0732">Signal</keyword>
<dbReference type="Proteomes" id="UP000475385">
    <property type="component" value="Unassembled WGS sequence"/>
</dbReference>
<evidence type="ECO:0000256" key="1">
    <source>
        <dbReference type="SAM" id="SignalP"/>
    </source>
</evidence>
<name>A0A6M1LMJ3_9PROT</name>
<dbReference type="NCBIfam" id="NF047509">
    <property type="entry name" value="Rv3131_FMN_oxido"/>
    <property type="match status" value="1"/>
</dbReference>
<protein>
    <submittedName>
        <fullName evidence="2">Twin-arginine translocation pathway signal protein</fullName>
    </submittedName>
</protein>
<feature type="signal peptide" evidence="1">
    <location>
        <begin position="1"/>
        <end position="24"/>
    </location>
</feature>
<sequence length="378" mass="39739">MPLPRRLMLSAGLAGLAVSRTARGQVVTAGDPAAPWAAAPLAAAHPDPRVRALAWAVLAPNPHNRQPWIAELPDAAPEIVVLRCDLDRRLPVTDPFDRQITIGLGAFVELFRMAAAQQGLAAEVTPFPEGEPRPRLDGRPVALIRLAPGGVADPLFAHAAARRSAKRPYDMARPVPEAALAVLAASVTSGFGAAADPARVAAIRDLAWRAWLVEARDEAAHRESVDLMRLGAAAVAAQPDGISLYGPGIEEGVAAGQITRAAMLPGQPGYGMMVQRYQAMLAATPAYVWTTSPGNSRAEALAAGRDWLRLNLAATGLGLSLHPVSQALQEFPAMAGPYAEAQAMLGGGGVVQMLGRLGYGPAVPATPRWPFETRIRRA</sequence>
<dbReference type="AlphaFoldDB" id="A0A6M1LMJ3"/>
<feature type="chain" id="PRO_5026841888" evidence="1">
    <location>
        <begin position="25"/>
        <end position="378"/>
    </location>
</feature>
<accession>A0A6M1LMJ3</accession>
<dbReference type="Gene3D" id="3.40.109.10">
    <property type="entry name" value="NADH Oxidase"/>
    <property type="match status" value="1"/>
</dbReference>
<dbReference type="RefSeq" id="WP_164695171.1">
    <property type="nucleotide sequence ID" value="NZ_JAAIKB010000005.1"/>
</dbReference>
<keyword evidence="3" id="KW-1185">Reference proteome</keyword>
<reference evidence="2 3" key="1">
    <citation type="submission" date="2020-03" db="EMBL/GenBank/DDBJ databases">
        <title>Roseomonas stagni sp. nov., isolated from pond water in Japan.</title>
        <authorList>
            <person name="Furuhata K."/>
            <person name="Miyamoto H."/>
            <person name="Goto K."/>
        </authorList>
    </citation>
    <scope>NUCLEOTIDE SEQUENCE [LARGE SCALE GENOMIC DNA]</scope>
    <source>
        <strain evidence="2 3">PeD5</strain>
    </source>
</reference>
<evidence type="ECO:0000313" key="2">
    <source>
        <dbReference type="EMBL" id="NGM21272.1"/>
    </source>
</evidence>
<proteinExistence type="predicted"/>
<comment type="caution">
    <text evidence="2">The sequence shown here is derived from an EMBL/GenBank/DDBJ whole genome shotgun (WGS) entry which is preliminary data.</text>
</comment>
<dbReference type="InterPro" id="IPR000415">
    <property type="entry name" value="Nitroreductase-like"/>
</dbReference>
<dbReference type="GO" id="GO:0016491">
    <property type="term" value="F:oxidoreductase activity"/>
    <property type="evidence" value="ECO:0007669"/>
    <property type="project" value="InterPro"/>
</dbReference>